<name>A0A2R5G591_9STRA</name>
<comment type="caution">
    <text evidence="2">The sequence shown here is derived from an EMBL/GenBank/DDBJ whole genome shotgun (WGS) entry which is preliminary data.</text>
</comment>
<accession>A0A2R5G591</accession>
<organism evidence="2 3">
    <name type="scientific">Hondaea fermentalgiana</name>
    <dbReference type="NCBI Taxonomy" id="2315210"/>
    <lineage>
        <taxon>Eukaryota</taxon>
        <taxon>Sar</taxon>
        <taxon>Stramenopiles</taxon>
        <taxon>Bigyra</taxon>
        <taxon>Labyrinthulomycetes</taxon>
        <taxon>Thraustochytrida</taxon>
        <taxon>Thraustochytriidae</taxon>
        <taxon>Hondaea</taxon>
    </lineage>
</organism>
<gene>
    <name evidence="2" type="ORF">FCC1311_024172</name>
</gene>
<protein>
    <submittedName>
        <fullName evidence="2">Uncharacterized protein</fullName>
    </submittedName>
</protein>
<dbReference type="EMBL" id="BEYU01000019">
    <property type="protein sequence ID" value="GBG26196.1"/>
    <property type="molecule type" value="Genomic_DNA"/>
</dbReference>
<keyword evidence="3" id="KW-1185">Reference proteome</keyword>
<evidence type="ECO:0000313" key="3">
    <source>
        <dbReference type="Proteomes" id="UP000241890"/>
    </source>
</evidence>
<sequence length="396" mass="45343">MHRLRLILFGVHSAASLSPLGVDEEKVDEDARTELFERLQQFYLVYESERVNQGIGHIVDCTFLRTRLRVECDVIKDVMRCEVMSWAVRRGAMTHGEDELNDRLFEKYGESLPEFEQRMYEELLAAEAAEQGGRMAPAESFMAHHGQSGYQSDRRSVASMGASSVSTHGSGAATVRERLLAFYSKYDTDRLRKGVDDLVDYVRRKGLGSLNEKLVQKYGVTLEEFEHGVERPIPASSASTASPTPEPSRRISIRSLLRRSFRDKEERAAHGRVPVFVRPLLELFYSKYDQRKINTGGVQSIYLWTCKHGLPALNKQLKVKYLEDLTEFADRMNKLRLDLEEFYAVYDPSKLTNGGIDAILRWGIRNGRAAINKQLRKKYHCDLENSDVDFTEDPDF</sequence>
<dbReference type="Proteomes" id="UP000241890">
    <property type="component" value="Unassembled WGS sequence"/>
</dbReference>
<evidence type="ECO:0000313" key="2">
    <source>
        <dbReference type="EMBL" id="GBG26196.1"/>
    </source>
</evidence>
<feature type="signal peptide" evidence="1">
    <location>
        <begin position="1"/>
        <end position="16"/>
    </location>
</feature>
<feature type="chain" id="PRO_5015302227" evidence="1">
    <location>
        <begin position="17"/>
        <end position="396"/>
    </location>
</feature>
<dbReference type="AlphaFoldDB" id="A0A2R5G591"/>
<dbReference type="InParanoid" id="A0A2R5G591"/>
<reference evidence="2 3" key="1">
    <citation type="submission" date="2017-12" db="EMBL/GenBank/DDBJ databases">
        <title>Sequencing, de novo assembly and annotation of complete genome of a new Thraustochytrid species, strain FCC1311.</title>
        <authorList>
            <person name="Sedici K."/>
            <person name="Godart F."/>
            <person name="Aiese Cigliano R."/>
            <person name="Sanseverino W."/>
            <person name="Barakat M."/>
            <person name="Ortet P."/>
            <person name="Marechal E."/>
            <person name="Cagnac O."/>
            <person name="Amato A."/>
        </authorList>
    </citation>
    <scope>NUCLEOTIDE SEQUENCE [LARGE SCALE GENOMIC DNA]</scope>
</reference>
<evidence type="ECO:0000256" key="1">
    <source>
        <dbReference type="SAM" id="SignalP"/>
    </source>
</evidence>
<proteinExistence type="predicted"/>
<keyword evidence="1" id="KW-0732">Signal</keyword>